<organism evidence="1 2">
    <name type="scientific">Cymbomonas tetramitiformis</name>
    <dbReference type="NCBI Taxonomy" id="36881"/>
    <lineage>
        <taxon>Eukaryota</taxon>
        <taxon>Viridiplantae</taxon>
        <taxon>Chlorophyta</taxon>
        <taxon>Pyramimonadophyceae</taxon>
        <taxon>Pyramimonadales</taxon>
        <taxon>Pyramimonadaceae</taxon>
        <taxon>Cymbomonas</taxon>
    </lineage>
</organism>
<name>A0AAE0KXW7_9CHLO</name>
<protein>
    <submittedName>
        <fullName evidence="1">Uncharacterized protein</fullName>
    </submittedName>
</protein>
<dbReference type="Proteomes" id="UP001190700">
    <property type="component" value="Unassembled WGS sequence"/>
</dbReference>
<comment type="caution">
    <text evidence="1">The sequence shown here is derived from an EMBL/GenBank/DDBJ whole genome shotgun (WGS) entry which is preliminary data.</text>
</comment>
<dbReference type="EMBL" id="LGRX02014514">
    <property type="protein sequence ID" value="KAK3264485.1"/>
    <property type="molecule type" value="Genomic_DNA"/>
</dbReference>
<accession>A0AAE0KXW7</accession>
<sequence length="137" mass="14313">MDPGQEAPWAAILVGFGLFHKDNLTAGKTCAWNTREMGASAGGAGLSAVPSAAPRRLMERTAGRPVDSALFVVEKVTDKRVVTAPMTHGALVAGSKSLVKRMGSDPVSYARRSLRSGGATAALLLDVNNMHIKLQGI</sequence>
<reference evidence="1 2" key="1">
    <citation type="journal article" date="2015" name="Genome Biol. Evol.">
        <title>Comparative Genomics of a Bacterivorous Green Alga Reveals Evolutionary Causalities and Consequences of Phago-Mixotrophic Mode of Nutrition.</title>
        <authorList>
            <person name="Burns J.A."/>
            <person name="Paasch A."/>
            <person name="Narechania A."/>
            <person name="Kim E."/>
        </authorList>
    </citation>
    <scope>NUCLEOTIDE SEQUENCE [LARGE SCALE GENOMIC DNA]</scope>
    <source>
        <strain evidence="1 2">PLY_AMNH</strain>
    </source>
</reference>
<gene>
    <name evidence="1" type="ORF">CYMTET_26779</name>
</gene>
<keyword evidence="2" id="KW-1185">Reference proteome</keyword>
<dbReference type="AlphaFoldDB" id="A0AAE0KXW7"/>
<evidence type="ECO:0000313" key="1">
    <source>
        <dbReference type="EMBL" id="KAK3264485.1"/>
    </source>
</evidence>
<proteinExistence type="predicted"/>
<evidence type="ECO:0000313" key="2">
    <source>
        <dbReference type="Proteomes" id="UP001190700"/>
    </source>
</evidence>